<evidence type="ECO:0000313" key="2">
    <source>
        <dbReference type="EMBL" id="HIS93713.1"/>
    </source>
</evidence>
<dbReference type="AlphaFoldDB" id="A0A9D1G2S2"/>
<gene>
    <name evidence="2" type="ORF">IAA84_11925</name>
</gene>
<evidence type="ECO:0000313" key="3">
    <source>
        <dbReference type="Proteomes" id="UP000824140"/>
    </source>
</evidence>
<reference evidence="2" key="2">
    <citation type="journal article" date="2021" name="PeerJ">
        <title>Extensive microbial diversity within the chicken gut microbiome revealed by metagenomics and culture.</title>
        <authorList>
            <person name="Gilroy R."/>
            <person name="Ravi A."/>
            <person name="Getino M."/>
            <person name="Pursley I."/>
            <person name="Horton D.L."/>
            <person name="Alikhan N.F."/>
            <person name="Baker D."/>
            <person name="Gharbi K."/>
            <person name="Hall N."/>
            <person name="Watson M."/>
            <person name="Adriaenssens E.M."/>
            <person name="Foster-Nyarko E."/>
            <person name="Jarju S."/>
            <person name="Secka A."/>
            <person name="Antonio M."/>
            <person name="Oren A."/>
            <person name="Chaudhuri R.R."/>
            <person name="La Ragione R."/>
            <person name="Hildebrand F."/>
            <person name="Pallen M.J."/>
        </authorList>
    </citation>
    <scope>NUCLEOTIDE SEQUENCE</scope>
    <source>
        <strain evidence="2">13766</strain>
    </source>
</reference>
<sequence>MCDLLKKSALAYKDLSAYEYTLICGRKGVQTQVAIRFPASAYHHLAGFQYARLAALRQQKHALDVILNGGVSLAQLMASGFQHRDRLESLVCLRKHLEANQFVFRYRGHGCAYSKIRAEYLMLFGDIVLFTDAAIPVSIFKVKNPSMRYEQGCPRLTVLQIRRRHLETGEETITYQWEKYTI</sequence>
<dbReference type="EMBL" id="DVJN01000224">
    <property type="protein sequence ID" value="HIS93713.1"/>
    <property type="molecule type" value="Genomic_DNA"/>
</dbReference>
<protein>
    <recommendedName>
        <fullName evidence="1">Phage-Barnase-EndoU-ColicinE5/D-RelE like nuclease 4 domain-containing protein</fullName>
    </recommendedName>
</protein>
<feature type="domain" description="Phage-Barnase-EndoU-ColicinE5/D-RelE like nuclease 4" evidence="1">
    <location>
        <begin position="5"/>
        <end position="123"/>
    </location>
</feature>
<proteinExistence type="predicted"/>
<comment type="caution">
    <text evidence="2">The sequence shown here is derived from an EMBL/GenBank/DDBJ whole genome shotgun (WGS) entry which is preliminary data.</text>
</comment>
<accession>A0A9D1G2S2</accession>
<name>A0A9D1G2S2_9FIRM</name>
<reference evidence="2" key="1">
    <citation type="submission" date="2020-10" db="EMBL/GenBank/DDBJ databases">
        <authorList>
            <person name="Gilroy R."/>
        </authorList>
    </citation>
    <scope>NUCLEOTIDE SEQUENCE</scope>
    <source>
        <strain evidence="2">13766</strain>
    </source>
</reference>
<dbReference type="InterPro" id="IPR041420">
    <property type="entry name" value="PBECR4"/>
</dbReference>
<dbReference type="Pfam" id="PF18813">
    <property type="entry name" value="PBECR4"/>
    <property type="match status" value="1"/>
</dbReference>
<organism evidence="2 3">
    <name type="scientific">Candidatus Alectryocaccomicrobium excrementavium</name>
    <dbReference type="NCBI Taxonomy" id="2840668"/>
    <lineage>
        <taxon>Bacteria</taxon>
        <taxon>Bacillati</taxon>
        <taxon>Bacillota</taxon>
        <taxon>Clostridia</taxon>
        <taxon>Candidatus Alectryocaccomicrobium</taxon>
    </lineage>
</organism>
<dbReference type="Proteomes" id="UP000824140">
    <property type="component" value="Unassembled WGS sequence"/>
</dbReference>
<evidence type="ECO:0000259" key="1">
    <source>
        <dbReference type="Pfam" id="PF18813"/>
    </source>
</evidence>